<name>A0ABM7YH92_9BURK</name>
<sequence>MGGASGGNAVAGDGSASELTTSSVGASTAQAVMVAAGERASSGWGTVSFSGRDMSRNGKEDSRMAWIVPAAGAARCMGTQNWPLRPVLISRPAQPRQADKRR</sequence>
<accession>A0ABM7YH92</accession>
<keyword evidence="3" id="KW-1185">Reference proteome</keyword>
<evidence type="ECO:0000313" key="3">
    <source>
        <dbReference type="Proteomes" id="UP001057498"/>
    </source>
</evidence>
<organism evidence="2 3">
    <name type="scientific">Sphaerotilus microaerophilus</name>
    <dbReference type="NCBI Taxonomy" id="2914710"/>
    <lineage>
        <taxon>Bacteria</taxon>
        <taxon>Pseudomonadati</taxon>
        <taxon>Pseudomonadota</taxon>
        <taxon>Betaproteobacteria</taxon>
        <taxon>Burkholderiales</taxon>
        <taxon>Sphaerotilaceae</taxon>
        <taxon>Sphaerotilus</taxon>
    </lineage>
</organism>
<evidence type="ECO:0000313" key="2">
    <source>
        <dbReference type="EMBL" id="BDI03555.1"/>
    </source>
</evidence>
<feature type="region of interest" description="Disordered" evidence="1">
    <location>
        <begin position="1"/>
        <end position="25"/>
    </location>
</feature>
<evidence type="ECO:0000256" key="1">
    <source>
        <dbReference type="SAM" id="MobiDB-lite"/>
    </source>
</evidence>
<dbReference type="Proteomes" id="UP001057498">
    <property type="component" value="Chromosome"/>
</dbReference>
<reference evidence="2" key="1">
    <citation type="submission" date="2022-04" db="EMBL/GenBank/DDBJ databases">
        <title>Whole genome sequence of Sphaerotilus sp. FB-5.</title>
        <authorList>
            <person name="Takeda M."/>
            <person name="Narihara S."/>
            <person name="Akimoto M."/>
            <person name="Akimoto R."/>
            <person name="Nishiyashiki S."/>
            <person name="Murakami T."/>
        </authorList>
    </citation>
    <scope>NUCLEOTIDE SEQUENCE</scope>
    <source>
        <strain evidence="2">FB-5</strain>
    </source>
</reference>
<dbReference type="EMBL" id="AP025730">
    <property type="protein sequence ID" value="BDI03555.1"/>
    <property type="molecule type" value="Genomic_DNA"/>
</dbReference>
<gene>
    <name evidence="2" type="ORF">CATMQ487_05250</name>
</gene>
<proteinExistence type="predicted"/>
<protein>
    <submittedName>
        <fullName evidence="2">Uncharacterized protein</fullName>
    </submittedName>
</protein>